<comment type="caution">
    <text evidence="2">The sequence shown here is derived from an EMBL/GenBank/DDBJ whole genome shotgun (WGS) entry which is preliminary data.</text>
</comment>
<proteinExistence type="predicted"/>
<evidence type="ECO:0000313" key="3">
    <source>
        <dbReference type="Proteomes" id="UP000778951"/>
    </source>
</evidence>
<dbReference type="Proteomes" id="UP000778951">
    <property type="component" value="Unassembled WGS sequence"/>
</dbReference>
<protein>
    <submittedName>
        <fullName evidence="2">Uncharacterized protein</fullName>
    </submittedName>
</protein>
<organism evidence="2 3">
    <name type="scientific">Entomospira culicis</name>
    <dbReference type="NCBI Taxonomy" id="2719989"/>
    <lineage>
        <taxon>Bacteria</taxon>
        <taxon>Pseudomonadati</taxon>
        <taxon>Spirochaetota</taxon>
        <taxon>Spirochaetia</taxon>
        <taxon>Spirochaetales</taxon>
        <taxon>Spirochaetaceae</taxon>
        <taxon>Entomospira</taxon>
    </lineage>
</organism>
<keyword evidence="1" id="KW-0732">Signal</keyword>
<dbReference type="AlphaFoldDB" id="A0A968GFV9"/>
<dbReference type="RefSeq" id="WP_167695855.1">
    <property type="nucleotide sequence ID" value="NZ_CP118181.1"/>
</dbReference>
<dbReference type="EMBL" id="JAATLM010000001">
    <property type="protein sequence ID" value="NIZ69774.1"/>
    <property type="molecule type" value="Genomic_DNA"/>
</dbReference>
<feature type="signal peptide" evidence="1">
    <location>
        <begin position="1"/>
        <end position="20"/>
    </location>
</feature>
<reference evidence="2" key="1">
    <citation type="submission" date="2020-03" db="EMBL/GenBank/DDBJ databases">
        <title>Spirochaetal bacteria isolated from arthropods constitute a novel genus Entomospira genus novum within the order Spirochaetales.</title>
        <authorList>
            <person name="Grana-Miraglia L."/>
            <person name="Sikutova S."/>
            <person name="Fingerle V."/>
            <person name="Sing A."/>
            <person name="Castillo-Ramirez S."/>
            <person name="Margos G."/>
            <person name="Rudolf I."/>
        </authorList>
    </citation>
    <scope>NUCLEOTIDE SEQUENCE</scope>
    <source>
        <strain evidence="2">BR149</strain>
    </source>
</reference>
<accession>A0A968GFV9</accession>
<dbReference type="Gene3D" id="3.90.1010.20">
    <property type="match status" value="1"/>
</dbReference>
<sequence length="134" mass="14588">MKKWIAGMLLVLFMVPTAFAQATLKDGIYKANFEKANPTGYMPTLTIRVQKGVIISVVYDETDAKGVAKSKDAKTKKIFDEMAKELSSSQKAPLVKTQAPREILDNFNALAQAVLEQATKAATDTPIIVKGIAK</sequence>
<name>A0A968GFV9_9SPIO</name>
<evidence type="ECO:0000256" key="1">
    <source>
        <dbReference type="SAM" id="SignalP"/>
    </source>
</evidence>
<feature type="chain" id="PRO_5037651787" evidence="1">
    <location>
        <begin position="21"/>
        <end position="134"/>
    </location>
</feature>
<keyword evidence="3" id="KW-1185">Reference proteome</keyword>
<gene>
    <name evidence="2" type="ORF">HCT48_06055</name>
</gene>
<evidence type="ECO:0000313" key="2">
    <source>
        <dbReference type="EMBL" id="NIZ69774.1"/>
    </source>
</evidence>